<reference evidence="1 2" key="1">
    <citation type="journal article" date="2016" name="Front. Microbiol.">
        <title>Comprehensive Phylogenetic Analysis of Bovine Non-aureus Staphylococci Species Based on Whole-Genome Sequencing.</title>
        <authorList>
            <person name="Naushad S."/>
            <person name="Barkema H.W."/>
            <person name="Luby C."/>
            <person name="Condas L.A."/>
            <person name="Nobrega D.B."/>
            <person name="Carson D.A."/>
            <person name="De Buck J."/>
        </authorList>
    </citation>
    <scope>NUCLEOTIDE SEQUENCE [LARGE SCALE GENOMIC DNA]</scope>
    <source>
        <strain evidence="1 2">SNUC 4554</strain>
    </source>
</reference>
<organism evidence="1 2">
    <name type="scientific">Staphylococcus shinii</name>
    <dbReference type="NCBI Taxonomy" id="2912228"/>
    <lineage>
        <taxon>Bacteria</taxon>
        <taxon>Bacillati</taxon>
        <taxon>Bacillota</taxon>
        <taxon>Bacilli</taxon>
        <taxon>Bacillales</taxon>
        <taxon>Staphylococcaceae</taxon>
        <taxon>Staphylococcus</taxon>
    </lineage>
</organism>
<comment type="caution">
    <text evidence="1">The sequence shown here is derived from an EMBL/GenBank/DDBJ whole genome shotgun (WGS) entry which is preliminary data.</text>
</comment>
<evidence type="ECO:0000313" key="2">
    <source>
        <dbReference type="Proteomes" id="UP000286317"/>
    </source>
</evidence>
<feature type="non-terminal residue" evidence="1">
    <location>
        <position position="1"/>
    </location>
</feature>
<name>A0A418IBN3_9STAP</name>
<dbReference type="InterPro" id="IPR038231">
    <property type="entry name" value="MepB-like_sf"/>
</dbReference>
<gene>
    <name evidence="1" type="ORF">BU112_14245</name>
</gene>
<dbReference type="InterPro" id="IPR011235">
    <property type="entry name" value="MepB-like"/>
</dbReference>
<dbReference type="EMBL" id="QXUF01000184">
    <property type="protein sequence ID" value="RIM96461.1"/>
    <property type="molecule type" value="Genomic_DNA"/>
</dbReference>
<keyword evidence="2" id="KW-1185">Reference proteome</keyword>
<sequence>NKNRPFTFDESCDKLIIAVIDESQKGLFIFPKDVLAKKNIIANKDKKGKMAMRIYPSWEYNLNQTAFKTQKWQLNYFIDLTGNVDKVLLKNLLN</sequence>
<dbReference type="Gene3D" id="3.40.1350.140">
    <property type="entry name" value="MepB-like"/>
    <property type="match status" value="1"/>
</dbReference>
<protein>
    <submittedName>
        <fullName evidence="1">MepB protein</fullName>
    </submittedName>
</protein>
<proteinExistence type="predicted"/>
<evidence type="ECO:0000313" key="1">
    <source>
        <dbReference type="EMBL" id="RIM96461.1"/>
    </source>
</evidence>
<dbReference type="RefSeq" id="WP_182478077.1">
    <property type="nucleotide sequence ID" value="NZ_QXUF01000184.1"/>
</dbReference>
<dbReference type="Pfam" id="PF08877">
    <property type="entry name" value="MepB-like"/>
    <property type="match status" value="1"/>
</dbReference>
<dbReference type="Proteomes" id="UP000286317">
    <property type="component" value="Unassembled WGS sequence"/>
</dbReference>
<accession>A0A418IBN3</accession>
<dbReference type="AlphaFoldDB" id="A0A418IBN3"/>